<evidence type="ECO:0000256" key="1">
    <source>
        <dbReference type="ARBA" id="ARBA00010815"/>
    </source>
</evidence>
<keyword evidence="7" id="KW-1185">Reference proteome</keyword>
<keyword evidence="2" id="KW-0489">Methyltransferase</keyword>
<dbReference type="InterPro" id="IPR029063">
    <property type="entry name" value="SAM-dependent_MTases_sf"/>
</dbReference>
<reference evidence="7" key="1">
    <citation type="journal article" date="2019" name="Int. J. Syst. Evol. Microbiol.">
        <title>The Global Catalogue of Microorganisms (GCM) 10K type strain sequencing project: providing services to taxonomists for standard genome sequencing and annotation.</title>
        <authorList>
            <consortium name="The Broad Institute Genomics Platform"/>
            <consortium name="The Broad Institute Genome Sequencing Center for Infectious Disease"/>
            <person name="Wu L."/>
            <person name="Ma J."/>
        </authorList>
    </citation>
    <scope>NUCLEOTIDE SEQUENCE [LARGE SCALE GENOMIC DNA]</scope>
    <source>
        <strain evidence="7">JCM 18401</strain>
    </source>
</reference>
<dbReference type="Gene3D" id="3.40.50.150">
    <property type="entry name" value="Vaccinia Virus protein VP39"/>
    <property type="match status" value="1"/>
</dbReference>
<keyword evidence="3" id="KW-0808">Transferase</keyword>
<dbReference type="RefSeq" id="WP_345336748.1">
    <property type="nucleotide sequence ID" value="NZ_BAABJZ010000100.1"/>
</dbReference>
<dbReference type="InterPro" id="IPR050723">
    <property type="entry name" value="CFA/CMAS"/>
</dbReference>
<gene>
    <name evidence="6" type="ORF">GCM10023333_34860</name>
</gene>
<keyword evidence="5" id="KW-0443">Lipid metabolism</keyword>
<evidence type="ECO:0000256" key="2">
    <source>
        <dbReference type="ARBA" id="ARBA00022603"/>
    </source>
</evidence>
<evidence type="ECO:0000256" key="4">
    <source>
        <dbReference type="ARBA" id="ARBA00022691"/>
    </source>
</evidence>
<accession>A0ABP9FBV1</accession>
<dbReference type="Proteomes" id="UP001499988">
    <property type="component" value="Unassembled WGS sequence"/>
</dbReference>
<dbReference type="EMBL" id="BAABJZ010000100">
    <property type="protein sequence ID" value="GAA4898496.1"/>
    <property type="molecule type" value="Genomic_DNA"/>
</dbReference>
<evidence type="ECO:0000313" key="7">
    <source>
        <dbReference type="Proteomes" id="UP001499988"/>
    </source>
</evidence>
<dbReference type="PANTHER" id="PTHR43667">
    <property type="entry name" value="CYCLOPROPANE-FATTY-ACYL-PHOSPHOLIPID SYNTHASE"/>
    <property type="match status" value="1"/>
</dbReference>
<dbReference type="Pfam" id="PF02353">
    <property type="entry name" value="CMAS"/>
    <property type="match status" value="1"/>
</dbReference>
<keyword evidence="4" id="KW-0949">S-adenosyl-L-methionine</keyword>
<dbReference type="SUPFAM" id="SSF53335">
    <property type="entry name" value="S-adenosyl-L-methionine-dependent methyltransferases"/>
    <property type="match status" value="1"/>
</dbReference>
<name>A0ABP9FBV1_9GAMM</name>
<dbReference type="InterPro" id="IPR003333">
    <property type="entry name" value="CMAS"/>
</dbReference>
<organism evidence="6 7">
    <name type="scientific">Ferrimonas pelagia</name>
    <dbReference type="NCBI Taxonomy" id="1177826"/>
    <lineage>
        <taxon>Bacteria</taxon>
        <taxon>Pseudomonadati</taxon>
        <taxon>Pseudomonadota</taxon>
        <taxon>Gammaproteobacteria</taxon>
        <taxon>Alteromonadales</taxon>
        <taxon>Ferrimonadaceae</taxon>
        <taxon>Ferrimonas</taxon>
    </lineage>
</organism>
<dbReference type="PANTHER" id="PTHR43667:SF2">
    <property type="entry name" value="FATTY ACID C-METHYL TRANSFERASE"/>
    <property type="match status" value="1"/>
</dbReference>
<evidence type="ECO:0000256" key="3">
    <source>
        <dbReference type="ARBA" id="ARBA00022679"/>
    </source>
</evidence>
<evidence type="ECO:0000256" key="5">
    <source>
        <dbReference type="ARBA" id="ARBA00023098"/>
    </source>
</evidence>
<protein>
    <submittedName>
        <fullName evidence="6">Cyclopropane-fatty-acyl-phospholipid synthase family protein</fullName>
    </submittedName>
</protein>
<sequence>MISSEATQLSAPSRWSDKAARSLVLSVMGQLRSGGLILTEPDGTRHEFGTLDGTLTGQVVVHHAGFFQRVLRGGSIAAGESYMDGWWDSPDLTQVVRVLAANLAVLDQLEARVGWAVKLKDQLTHRFRRNHQRQAQQNIAAHYDLGNELYRRFLDHNMLYSSALYVSGDEDLAQAQINKMDRLCQLLRLQPEDHLLEIGTGWGAMAIHAAQHYGCRVTTTTISKEQHAWAKDKIAQAGLSDRITLLLQDYRDLTGHYDKLVSVEMIEAVGKEYLDTYVAKCQSLLKPEGLMALQSITIADQRDASYSRGVDFIQKYIFPGGFLPSLTRLNRTLTQHSDFVVRDLRDMGMDYAQTLRDWHQGFNHSVEELKTLGYDERFIRMWRYYLSYCEGGFAERTVSAVQLLLSRPGWRS</sequence>
<evidence type="ECO:0000313" key="6">
    <source>
        <dbReference type="EMBL" id="GAA4898496.1"/>
    </source>
</evidence>
<dbReference type="CDD" id="cd02440">
    <property type="entry name" value="AdoMet_MTases"/>
    <property type="match status" value="1"/>
</dbReference>
<comment type="caution">
    <text evidence="6">The sequence shown here is derived from an EMBL/GenBank/DDBJ whole genome shotgun (WGS) entry which is preliminary data.</text>
</comment>
<proteinExistence type="inferred from homology"/>
<dbReference type="PIRSF" id="PIRSF003085">
    <property type="entry name" value="CMAS"/>
    <property type="match status" value="1"/>
</dbReference>
<comment type="similarity">
    <text evidence="1">Belongs to the CFA/CMAS family.</text>
</comment>